<name>A0AB33G9L9_SERMA</name>
<sequence length="360" mass="39614">MSPQRITLPAASARTQTLAEACIRKMTSVSQKAGASRPSSSAWTAQTLDELNASGDIWLIDGRRRTEPPSSHYATAWPLWFGHQSERYEKPLFYFVNTPSVDMLRGLEPETNRKGIFISDADTGSADLPKGVQAWFPLQLTAMPDWLPFDPANARETGAILHHSLRALYLEGTRKMVYLATNEDNGTFSSEEPFVAEQAFKGMYRVAAAADSPLQVRLCGAGRALARVQQAAEMLKNWGIASEIWSCPSYTRLAQDAELADMRRQDSGGECHLKTCLGTGNVPVVAVTDYSHLIANQLRRFIPARFAAVGSDSRVRGEIHYPQAEWIALCALKLLADEQKIPSALIADALRVLHITTPDA</sequence>
<dbReference type="InterPro" id="IPR009014">
    <property type="entry name" value="Transketo_C/PFOR_II"/>
</dbReference>
<dbReference type="PANTHER" id="PTHR43825:SF3">
    <property type="entry name" value="PYRUVATE DEHYDROGENASE E1 COMPONENT"/>
    <property type="match status" value="1"/>
</dbReference>
<gene>
    <name evidence="2" type="ORF">DKC05_25185</name>
</gene>
<dbReference type="Pfam" id="PF22613">
    <property type="entry name" value="Transketolase_C_1"/>
    <property type="match status" value="1"/>
</dbReference>
<dbReference type="SUPFAM" id="SSF52922">
    <property type="entry name" value="TK C-terminal domain-like"/>
    <property type="match status" value="1"/>
</dbReference>
<dbReference type="Gene3D" id="3.40.50.920">
    <property type="match status" value="1"/>
</dbReference>
<dbReference type="InterPro" id="IPR055152">
    <property type="entry name" value="Transketolase-like_C_2"/>
</dbReference>
<accession>A0AB33G9L9</accession>
<dbReference type="AlphaFoldDB" id="A0AB33G9L9"/>
<evidence type="ECO:0000313" key="3">
    <source>
        <dbReference type="Proteomes" id="UP000245399"/>
    </source>
</evidence>
<organism evidence="2 3">
    <name type="scientific">Serratia marcescens</name>
    <dbReference type="NCBI Taxonomy" id="615"/>
    <lineage>
        <taxon>Bacteria</taxon>
        <taxon>Pseudomonadati</taxon>
        <taxon>Pseudomonadota</taxon>
        <taxon>Gammaproteobacteria</taxon>
        <taxon>Enterobacterales</taxon>
        <taxon>Yersiniaceae</taxon>
        <taxon>Serratia</taxon>
    </lineage>
</organism>
<evidence type="ECO:0000259" key="1">
    <source>
        <dbReference type="Pfam" id="PF22613"/>
    </source>
</evidence>
<dbReference type="EMBL" id="CP029449">
    <property type="protein sequence ID" value="AWL70708.1"/>
    <property type="molecule type" value="Genomic_DNA"/>
</dbReference>
<keyword evidence="2" id="KW-0670">Pyruvate</keyword>
<protein>
    <submittedName>
        <fullName evidence="2">Pyruvate dehydrogenase (Lipoamide)</fullName>
    </submittedName>
</protein>
<dbReference type="Proteomes" id="UP000245399">
    <property type="component" value="Chromosome"/>
</dbReference>
<reference evidence="2 3" key="1">
    <citation type="submission" date="2018-05" db="EMBL/GenBank/DDBJ databases">
        <title>Klebsiella quasipneumonaiae provides a window into carbapenemase gene transfer, plasmid rearrangements and nosocomial acquisition from the hospital environment.</title>
        <authorList>
            <person name="Mathers A.J."/>
            <person name="Vegesana K."/>
            <person name="Stoesser N."/>
            <person name="Crook D."/>
            <person name="Vaughan A."/>
            <person name="Barry K."/>
            <person name="Parikh H."/>
            <person name="Sebra R."/>
            <person name="Kotay S."/>
            <person name="Walker A.S."/>
            <person name="Sheppard A.E."/>
        </authorList>
    </citation>
    <scope>NUCLEOTIDE SEQUENCE [LARGE SCALE GENOMIC DNA]</scope>
    <source>
        <strain evidence="2 3">CAV1761</strain>
    </source>
</reference>
<dbReference type="PANTHER" id="PTHR43825">
    <property type="entry name" value="PYRUVATE DEHYDROGENASE E1 COMPONENT"/>
    <property type="match status" value="1"/>
</dbReference>
<dbReference type="RefSeq" id="WP_047730425.1">
    <property type="nucleotide sequence ID" value="NZ_CP011642.1"/>
</dbReference>
<evidence type="ECO:0000313" key="2">
    <source>
        <dbReference type="EMBL" id="AWL70708.1"/>
    </source>
</evidence>
<dbReference type="InterPro" id="IPR051157">
    <property type="entry name" value="PDH/Transketolase"/>
</dbReference>
<proteinExistence type="predicted"/>
<feature type="domain" description="Transketolase-like C-terminal" evidence="1">
    <location>
        <begin position="202"/>
        <end position="309"/>
    </location>
</feature>